<evidence type="ECO:0000313" key="2">
    <source>
        <dbReference type="Proteomes" id="UP000051048"/>
    </source>
</evidence>
<dbReference type="RefSeq" id="WP_025021076.1">
    <property type="nucleotide sequence ID" value="NZ_AZFH01000013.1"/>
</dbReference>
<gene>
    <name evidence="1" type="ORF">FC36_GL000434</name>
</gene>
<comment type="caution">
    <text evidence="1">The sequence shown here is derived from an EMBL/GenBank/DDBJ whole genome shotgun (WGS) entry which is preliminary data.</text>
</comment>
<evidence type="ECO:0000313" key="1">
    <source>
        <dbReference type="EMBL" id="KRL83218.1"/>
    </source>
</evidence>
<name>A0A0R1TX94_9LACO</name>
<proteinExistence type="predicted"/>
<organism evidence="1 2">
    <name type="scientific">Ligilactobacillus equi DSM 15833 = JCM 10991</name>
    <dbReference type="NCBI Taxonomy" id="1423740"/>
    <lineage>
        <taxon>Bacteria</taxon>
        <taxon>Bacillati</taxon>
        <taxon>Bacillota</taxon>
        <taxon>Bacilli</taxon>
        <taxon>Lactobacillales</taxon>
        <taxon>Lactobacillaceae</taxon>
        <taxon>Ligilactobacillus</taxon>
    </lineage>
</organism>
<accession>A0A0R1TX94</accession>
<reference evidence="1 2" key="1">
    <citation type="journal article" date="2015" name="Genome Announc.">
        <title>Expanding the biotechnology potential of lactobacilli through comparative genomics of 213 strains and associated genera.</title>
        <authorList>
            <person name="Sun Z."/>
            <person name="Harris H.M."/>
            <person name="McCann A."/>
            <person name="Guo C."/>
            <person name="Argimon S."/>
            <person name="Zhang W."/>
            <person name="Yang X."/>
            <person name="Jeffery I.B."/>
            <person name="Cooney J.C."/>
            <person name="Kagawa T.F."/>
            <person name="Liu W."/>
            <person name="Song Y."/>
            <person name="Salvetti E."/>
            <person name="Wrobel A."/>
            <person name="Rasinkangas P."/>
            <person name="Parkhill J."/>
            <person name="Rea M.C."/>
            <person name="O'Sullivan O."/>
            <person name="Ritari J."/>
            <person name="Douillard F.P."/>
            <person name="Paul Ross R."/>
            <person name="Yang R."/>
            <person name="Briner A.E."/>
            <person name="Felis G.E."/>
            <person name="de Vos W.M."/>
            <person name="Barrangou R."/>
            <person name="Klaenhammer T.R."/>
            <person name="Caufield P.W."/>
            <person name="Cui Y."/>
            <person name="Zhang H."/>
            <person name="O'Toole P.W."/>
        </authorList>
    </citation>
    <scope>NUCLEOTIDE SEQUENCE [LARGE SCALE GENOMIC DNA]</scope>
    <source>
        <strain evidence="1 2">DSM 15833</strain>
    </source>
</reference>
<dbReference type="STRING" id="1423740.FC36_GL000434"/>
<dbReference type="PATRIC" id="fig|1423740.3.peg.465"/>
<dbReference type="EMBL" id="AZFH01000013">
    <property type="protein sequence ID" value="KRL83218.1"/>
    <property type="molecule type" value="Genomic_DNA"/>
</dbReference>
<dbReference type="OrthoDB" id="2146076at2"/>
<dbReference type="Proteomes" id="UP000051048">
    <property type="component" value="Unassembled WGS sequence"/>
</dbReference>
<evidence type="ECO:0008006" key="3">
    <source>
        <dbReference type="Google" id="ProtNLM"/>
    </source>
</evidence>
<dbReference type="AlphaFoldDB" id="A0A0R1TX94"/>
<sequence>MAKRANLGIYMRTLSQVIDTTEQMGERLNPYFEDVKAQTQGQKELTAEDFATIQKNFHDGVVLYEANAKGLAEVQAPIQVIGMHKLLVAAYRDFYQGCVQMDASLDYQAHSVDQATFEAAEDQQTQAMDKVSSQVQRILRKLM</sequence>
<protein>
    <recommendedName>
        <fullName evidence="3">LXG domain-containing protein</fullName>
    </recommendedName>
</protein>